<name>A0A3N4IIE7_ASCIM</name>
<gene>
    <name evidence="1" type="ORF">BJ508DRAFT_14210</name>
</gene>
<organism evidence="1 2">
    <name type="scientific">Ascobolus immersus RN42</name>
    <dbReference type="NCBI Taxonomy" id="1160509"/>
    <lineage>
        <taxon>Eukaryota</taxon>
        <taxon>Fungi</taxon>
        <taxon>Dikarya</taxon>
        <taxon>Ascomycota</taxon>
        <taxon>Pezizomycotina</taxon>
        <taxon>Pezizomycetes</taxon>
        <taxon>Pezizales</taxon>
        <taxon>Ascobolaceae</taxon>
        <taxon>Ascobolus</taxon>
    </lineage>
</organism>
<sequence length="1410" mass="162293">MRKEDEFTILDKVRIWFEDEGMDWILVLDNADDPNHFKFPNRVDSISRFLPRKDQSKRGLFLITTTIKSVAECLKCTVIEVPRMDIEVATELFMSVYAAEINGSGGPETENEMLTPEDRHLLPQLLEFMNYLPIGIIPAATQLRFAEMSVKELIEDLKHPKERRAWLETCEVQDGNANILNMYYIQFERIGHLNYGREAHQILGVMAYLGGAGIPHTLLVQAKQRADWPNVKFNQALSAFIDSHLAEKHSHSEKEATYRLHGLVLFSMRQYVWQHEELRKVGRRLALEALEGALPLCFYVKTSWTSFLARFESLESAEQLVLGSDLFNPSELADCPAADKIIFAKVVMRLFPFMNKKILLVVELHRHQRIGRCTMEFRSRNGAELLLAAASIFERQACELDLARTQIMLALLPYVDPEDVEGRFNYLNIRGCNQDIKAPDLEKGLEAFEFILGQSSVTDFEKMAWAEYLLDALAKQKVDHWNIYEDLGHEEKFRFRERGDYYHIAQLEAERATKGAASGHTIAKEMVCPQLDQLRAFIEEGVTCLPVTPDDSQSHGHIRRLKMVCLLKLQVHYYMLNEEEADKISSMYSNLLQGIIWKQLAMIGELQFAYWTDWQPVPDTDCIVHWPWRVMMEQSVMVLYESLMYQRSTFSHLHMDESWLSSWNGSLSVVAAIPAEYDKMAYRYEKESVLKMLLRFLRTWIPQMLLELKHSSERFIKSSYLYREGIWSVLYFKRPLAQFYKALMDGDRGFADQIVMDTDSLWAECLTADIERRCKNFNMAGFLYHYVAAVVPEPIASADVGDRWNARYLRTNCATKLAKVYHGVGLYESAYGCYYASAHDHILDMQFFLNSEYTNEALFSKSAGTGFASDKARKARLHHYVIKLLTKAGNLFASEANSQSTSRKLAALVFYQAAFEIQQRILCRDDDDFYTIAPGNPIDYEFPFSLTGSTDQEINVLLCAFRTVESEAKLWRHDDCFDCKLSEVRLAETVGNLRMQLGDYDTGFQFLSLCYHLTDHNLIDYSLHRDDHKFTTRARILARIGHFKLRTKAETRARRFLCLIYGHESLQSALIDVENALLYGTDATSHFDLAEAIRAEQLMYEMTEGVDWKLEAPFGGSFISFKENTLPRHSDHDHLKFEENSNTVVALYTLFDAHCYRDAGLDAVALSKYLEAYDHIVMTFTEEMTESDSSHSKDCEERGVVRFLGNLMNETERGENSELDEHAPKAEQEWQAFFLAVYKKYRELRLRENPKPKWDFAHVTKSDTNNRPANDLRIFQVIIAIRCMNGIIHSATRNARSWNHDVQVPWPKMQPFHKVNSFGYSSSITATALLMTYHGLLNSLGVDVAPQFEVTANIGIQHVSCARVLIGAGWGLPLEEAYKNMSLLSRHCLRHSSIHLKISNRFVINALATK</sequence>
<reference evidence="1 2" key="1">
    <citation type="journal article" date="2018" name="Nat. Ecol. Evol.">
        <title>Pezizomycetes genomes reveal the molecular basis of ectomycorrhizal truffle lifestyle.</title>
        <authorList>
            <person name="Murat C."/>
            <person name="Payen T."/>
            <person name="Noel B."/>
            <person name="Kuo A."/>
            <person name="Morin E."/>
            <person name="Chen J."/>
            <person name="Kohler A."/>
            <person name="Krizsan K."/>
            <person name="Balestrini R."/>
            <person name="Da Silva C."/>
            <person name="Montanini B."/>
            <person name="Hainaut M."/>
            <person name="Levati E."/>
            <person name="Barry K.W."/>
            <person name="Belfiori B."/>
            <person name="Cichocki N."/>
            <person name="Clum A."/>
            <person name="Dockter R.B."/>
            <person name="Fauchery L."/>
            <person name="Guy J."/>
            <person name="Iotti M."/>
            <person name="Le Tacon F."/>
            <person name="Lindquist E.A."/>
            <person name="Lipzen A."/>
            <person name="Malagnac F."/>
            <person name="Mello A."/>
            <person name="Molinier V."/>
            <person name="Miyauchi S."/>
            <person name="Poulain J."/>
            <person name="Riccioni C."/>
            <person name="Rubini A."/>
            <person name="Sitrit Y."/>
            <person name="Splivallo R."/>
            <person name="Traeger S."/>
            <person name="Wang M."/>
            <person name="Zifcakova L."/>
            <person name="Wipf D."/>
            <person name="Zambonelli A."/>
            <person name="Paolocci F."/>
            <person name="Nowrousian M."/>
            <person name="Ottonello S."/>
            <person name="Baldrian P."/>
            <person name="Spatafora J.W."/>
            <person name="Henrissat B."/>
            <person name="Nagy L.G."/>
            <person name="Aury J.M."/>
            <person name="Wincker P."/>
            <person name="Grigoriev I.V."/>
            <person name="Bonfante P."/>
            <person name="Martin F.M."/>
        </authorList>
    </citation>
    <scope>NUCLEOTIDE SEQUENCE [LARGE SCALE GENOMIC DNA]</scope>
    <source>
        <strain evidence="1 2">RN42</strain>
    </source>
</reference>
<dbReference type="Proteomes" id="UP000275078">
    <property type="component" value="Unassembled WGS sequence"/>
</dbReference>
<proteinExistence type="predicted"/>
<keyword evidence="2" id="KW-1185">Reference proteome</keyword>
<dbReference type="EMBL" id="ML119655">
    <property type="protein sequence ID" value="RPA85207.1"/>
    <property type="molecule type" value="Genomic_DNA"/>
</dbReference>
<evidence type="ECO:0000313" key="1">
    <source>
        <dbReference type="EMBL" id="RPA85207.1"/>
    </source>
</evidence>
<evidence type="ECO:0000313" key="2">
    <source>
        <dbReference type="Proteomes" id="UP000275078"/>
    </source>
</evidence>
<accession>A0A3N4IIE7</accession>
<dbReference type="STRING" id="1160509.A0A3N4IIE7"/>
<protein>
    <submittedName>
        <fullName evidence="1">Uncharacterized protein</fullName>
    </submittedName>
</protein>